<organism evidence="2 3">
    <name type="scientific">Sinomonas terricola</name>
    <dbReference type="NCBI Taxonomy" id="3110330"/>
    <lineage>
        <taxon>Bacteria</taxon>
        <taxon>Bacillati</taxon>
        <taxon>Actinomycetota</taxon>
        <taxon>Actinomycetes</taxon>
        <taxon>Micrococcales</taxon>
        <taxon>Micrococcaceae</taxon>
        <taxon>Sinomonas</taxon>
    </lineage>
</organism>
<feature type="region of interest" description="Disordered" evidence="1">
    <location>
        <begin position="1"/>
        <end position="30"/>
    </location>
</feature>
<sequence length="104" mass="11148">MAEEARRLAGELRWLDGIGESPDDADNAGHRTMASLDAHEVTGLARQLLELDGIVLGPDNEVRSTEDRSAADPPGSAEQAQADEPPARDAGPASGRTRPRRRRP</sequence>
<accession>A0ABU5T700</accession>
<evidence type="ECO:0000313" key="3">
    <source>
        <dbReference type="Proteomes" id="UP001304769"/>
    </source>
</evidence>
<dbReference type="RefSeq" id="WP_323279289.1">
    <property type="nucleotide sequence ID" value="NZ_JAYGGQ010000008.1"/>
</dbReference>
<evidence type="ECO:0000256" key="1">
    <source>
        <dbReference type="SAM" id="MobiDB-lite"/>
    </source>
</evidence>
<proteinExistence type="predicted"/>
<comment type="caution">
    <text evidence="2">The sequence shown here is derived from an EMBL/GenBank/DDBJ whole genome shotgun (WGS) entry which is preliminary data.</text>
</comment>
<dbReference type="Proteomes" id="UP001304769">
    <property type="component" value="Unassembled WGS sequence"/>
</dbReference>
<evidence type="ECO:0000313" key="2">
    <source>
        <dbReference type="EMBL" id="MEA5455437.1"/>
    </source>
</evidence>
<dbReference type="EMBL" id="JAYGGQ010000008">
    <property type="protein sequence ID" value="MEA5455437.1"/>
    <property type="molecule type" value="Genomic_DNA"/>
</dbReference>
<reference evidence="2 3" key="1">
    <citation type="submission" date="2023-12" db="EMBL/GenBank/DDBJ databases">
        <title>Sinomonas terricola sp. nov, isolated from litchi orchard soil in Guangdong, PR China.</title>
        <authorList>
            <person name="Jiaxin W."/>
            <person name="Yang Z."/>
            <person name="Honghui Z."/>
        </authorList>
    </citation>
    <scope>NUCLEOTIDE SEQUENCE [LARGE SCALE GENOMIC DNA]</scope>
    <source>
        <strain evidence="2 3">JGH33</strain>
    </source>
</reference>
<feature type="compositionally biased region" description="Basic and acidic residues" evidence="1">
    <location>
        <begin position="60"/>
        <end position="70"/>
    </location>
</feature>
<protein>
    <submittedName>
        <fullName evidence="2">Uncharacterized protein</fullName>
    </submittedName>
</protein>
<name>A0ABU5T700_9MICC</name>
<keyword evidence="3" id="KW-1185">Reference proteome</keyword>
<feature type="compositionally biased region" description="Basic and acidic residues" evidence="1">
    <location>
        <begin position="1"/>
        <end position="14"/>
    </location>
</feature>
<feature type="region of interest" description="Disordered" evidence="1">
    <location>
        <begin position="59"/>
        <end position="104"/>
    </location>
</feature>
<gene>
    <name evidence="2" type="ORF">SPF06_11955</name>
</gene>